<evidence type="ECO:0000313" key="2">
    <source>
        <dbReference type="Proteomes" id="UP001497392"/>
    </source>
</evidence>
<evidence type="ECO:0000313" key="1">
    <source>
        <dbReference type="EMBL" id="CAL5229057.1"/>
    </source>
</evidence>
<comment type="caution">
    <text evidence="1">The sequence shown here is derived from an EMBL/GenBank/DDBJ whole genome shotgun (WGS) entry which is preliminary data.</text>
</comment>
<reference evidence="1 2" key="1">
    <citation type="submission" date="2024-06" db="EMBL/GenBank/DDBJ databases">
        <authorList>
            <person name="Kraege A."/>
            <person name="Thomma B."/>
        </authorList>
    </citation>
    <scope>NUCLEOTIDE SEQUENCE [LARGE SCALE GENOMIC DNA]</scope>
</reference>
<proteinExistence type="predicted"/>
<keyword evidence="2" id="KW-1185">Reference proteome</keyword>
<dbReference type="Proteomes" id="UP001497392">
    <property type="component" value="Unassembled WGS sequence"/>
</dbReference>
<dbReference type="EMBL" id="CAXHTA020000019">
    <property type="protein sequence ID" value="CAL5229057.1"/>
    <property type="molecule type" value="Genomic_DNA"/>
</dbReference>
<protein>
    <submittedName>
        <fullName evidence="1">G12306 protein</fullName>
    </submittedName>
</protein>
<sequence length="306" mass="34643">MEVIQEPFARLLDELHDEEPLLGRPQTYKSVESWPELAEEVMQLSEQLDSLAGAAVFRVTGLPSPLPINRPRRAYGYSVEEEVAVFVVTDYKVTSFMSRSPDVTDKRIRISEPVWWDQANPSARAYWLSFMQLAAQRHPEKAALKRELVPFTGPGKRMPVASDVAWQLPLARLLKARYPDMLLSASDADQLLHITSDNDKELAFSYAFADLKHGEAIERSSHAQGNLLGSRVVLKLFRQDNEDAMAAFMAELNAYSNLKDLQDDKKYTRGDPFKQEVAALEAVLHPEDFDIWGAPRKRQKGLNGQM</sequence>
<organism evidence="1 2">
    <name type="scientific">Coccomyxa viridis</name>
    <dbReference type="NCBI Taxonomy" id="1274662"/>
    <lineage>
        <taxon>Eukaryota</taxon>
        <taxon>Viridiplantae</taxon>
        <taxon>Chlorophyta</taxon>
        <taxon>core chlorophytes</taxon>
        <taxon>Trebouxiophyceae</taxon>
        <taxon>Trebouxiophyceae incertae sedis</taxon>
        <taxon>Coccomyxaceae</taxon>
        <taxon>Coccomyxa</taxon>
    </lineage>
</organism>
<name>A0ABP1GB47_9CHLO</name>
<gene>
    <name evidence="1" type="primary">g12306</name>
    <name evidence="1" type="ORF">VP750_LOCUS10963</name>
</gene>
<accession>A0ABP1GB47</accession>